<dbReference type="GO" id="GO:0005634">
    <property type="term" value="C:nucleus"/>
    <property type="evidence" value="ECO:0007669"/>
    <property type="project" value="UniProtKB-SubCell"/>
</dbReference>
<accession>A0A2V1D170</accession>
<feature type="compositionally biased region" description="Polar residues" evidence="2">
    <location>
        <begin position="110"/>
        <end position="126"/>
    </location>
</feature>
<name>A0A2V1D170_9PLEO</name>
<evidence type="ECO:0000313" key="4">
    <source>
        <dbReference type="EMBL" id="PVH91735.1"/>
    </source>
</evidence>
<dbReference type="SUPFAM" id="SSF57701">
    <property type="entry name" value="Zn2/Cys6 DNA-binding domain"/>
    <property type="match status" value="1"/>
</dbReference>
<dbReference type="OrthoDB" id="4525710at2759"/>
<dbReference type="InterPro" id="IPR036864">
    <property type="entry name" value="Zn2-C6_fun-type_DNA-bd_sf"/>
</dbReference>
<dbReference type="InterPro" id="IPR001138">
    <property type="entry name" value="Zn2Cys6_DnaBD"/>
</dbReference>
<dbReference type="GO" id="GO:0045944">
    <property type="term" value="P:positive regulation of transcription by RNA polymerase II"/>
    <property type="evidence" value="ECO:0007669"/>
    <property type="project" value="TreeGrafter"/>
</dbReference>
<dbReference type="Gene3D" id="4.10.240.10">
    <property type="entry name" value="Zn(2)-C6 fungal-type DNA-binding domain"/>
    <property type="match status" value="1"/>
</dbReference>
<feature type="domain" description="Zn(2)-C6 fungal-type" evidence="3">
    <location>
        <begin position="9"/>
        <end position="39"/>
    </location>
</feature>
<dbReference type="STRING" id="97972.A0A2V1D170"/>
<evidence type="ECO:0000256" key="1">
    <source>
        <dbReference type="ARBA" id="ARBA00023242"/>
    </source>
</evidence>
<dbReference type="CDD" id="cd00067">
    <property type="entry name" value="GAL4"/>
    <property type="match status" value="1"/>
</dbReference>
<dbReference type="PROSITE" id="PS00463">
    <property type="entry name" value="ZN2_CY6_FUNGAL_1"/>
    <property type="match status" value="1"/>
</dbReference>
<dbReference type="GO" id="GO:0000981">
    <property type="term" value="F:DNA-binding transcription factor activity, RNA polymerase II-specific"/>
    <property type="evidence" value="ECO:0007669"/>
    <property type="project" value="InterPro"/>
</dbReference>
<keyword evidence="5" id="KW-1185">Reference proteome</keyword>
<feature type="region of interest" description="Disordered" evidence="2">
    <location>
        <begin position="48"/>
        <end position="105"/>
    </location>
</feature>
<evidence type="ECO:0000259" key="3">
    <source>
        <dbReference type="PROSITE" id="PS50048"/>
    </source>
</evidence>
<evidence type="ECO:0000256" key="2">
    <source>
        <dbReference type="SAM" id="MobiDB-lite"/>
    </source>
</evidence>
<dbReference type="Proteomes" id="UP000244855">
    <property type="component" value="Unassembled WGS sequence"/>
</dbReference>
<dbReference type="PANTHER" id="PTHR37534">
    <property type="entry name" value="TRANSCRIPTIONAL ACTIVATOR PROTEIN UGA3"/>
    <property type="match status" value="1"/>
</dbReference>
<dbReference type="Pfam" id="PF00172">
    <property type="entry name" value="Zn_clus"/>
    <property type="match status" value="1"/>
</dbReference>
<proteinExistence type="predicted"/>
<dbReference type="AlphaFoldDB" id="A0A2V1D170"/>
<protein>
    <recommendedName>
        <fullName evidence="3">Zn(2)-C6 fungal-type domain-containing protein</fullName>
    </recommendedName>
</protein>
<feature type="compositionally biased region" description="Acidic residues" evidence="2">
    <location>
        <begin position="64"/>
        <end position="77"/>
    </location>
</feature>
<gene>
    <name evidence="4" type="ORF">DM02DRAFT_545205</name>
</gene>
<organism evidence="4 5">
    <name type="scientific">Periconia macrospinosa</name>
    <dbReference type="NCBI Taxonomy" id="97972"/>
    <lineage>
        <taxon>Eukaryota</taxon>
        <taxon>Fungi</taxon>
        <taxon>Dikarya</taxon>
        <taxon>Ascomycota</taxon>
        <taxon>Pezizomycotina</taxon>
        <taxon>Dothideomycetes</taxon>
        <taxon>Pleosporomycetidae</taxon>
        <taxon>Pleosporales</taxon>
        <taxon>Massarineae</taxon>
        <taxon>Periconiaceae</taxon>
        <taxon>Periconia</taxon>
    </lineage>
</organism>
<dbReference type="GO" id="GO:0000976">
    <property type="term" value="F:transcription cis-regulatory region binding"/>
    <property type="evidence" value="ECO:0007669"/>
    <property type="project" value="TreeGrafter"/>
</dbReference>
<sequence>MGKYRSKSGCLTCRHRRVKCNEAHPVCGQCSKKSRDCRWESAHSRLRDYRPTLESSSTTPAGQDETESMEVEGEEDVAQGGRRNSRAGQHMENDRTPTGAATAGLQQPSTLPFLSHVSPTASTSGGVSIPDKFSTALPIRQRVSLSRDEAILVYHYSEHLGPLLDGSDPARQFTLRVPVEVKHCAILLYATVCFSARHVGNDATADQTYQRCIELLIERLNLDTAAYDDNILCAIVLLRFFEQLNVPSITGSDNEDHLAGCSAILRASQTRTVDPSSPTLREAAFWVYVRQCLYNATINQQPPYIDFSLQLDPKPDSMRDSHPLAALRLETAWANQMTWHCACIVNFCFDPTNPQERAFRMKRWQELWDAVQAWLKKRPPSFDPIWYGEAGERSVFPEVFFTAVWHAVASNYFHFSCILLLTYKPGPKFAMRSIRDKLLDTDNQILQHARAICGSCKCFPSAAPCMITLCHTIFIWGPLLSDAAERDEVLELLAEFERAQKWPTTWIMNALRAEWGIE</sequence>
<dbReference type="EMBL" id="KZ805791">
    <property type="protein sequence ID" value="PVH91735.1"/>
    <property type="molecule type" value="Genomic_DNA"/>
</dbReference>
<dbReference type="PROSITE" id="PS50048">
    <property type="entry name" value="ZN2_CY6_FUNGAL_2"/>
    <property type="match status" value="1"/>
</dbReference>
<reference evidence="4 5" key="1">
    <citation type="journal article" date="2018" name="Sci. Rep.">
        <title>Comparative genomics provides insights into the lifestyle and reveals functional heterogeneity of dark septate endophytic fungi.</title>
        <authorList>
            <person name="Knapp D.G."/>
            <person name="Nemeth J.B."/>
            <person name="Barry K."/>
            <person name="Hainaut M."/>
            <person name="Henrissat B."/>
            <person name="Johnson J."/>
            <person name="Kuo A."/>
            <person name="Lim J.H.P."/>
            <person name="Lipzen A."/>
            <person name="Nolan M."/>
            <person name="Ohm R.A."/>
            <person name="Tamas L."/>
            <person name="Grigoriev I.V."/>
            <person name="Spatafora J.W."/>
            <person name="Nagy L.G."/>
            <person name="Kovacs G.M."/>
        </authorList>
    </citation>
    <scope>NUCLEOTIDE SEQUENCE [LARGE SCALE GENOMIC DNA]</scope>
    <source>
        <strain evidence="4 5">DSE2036</strain>
    </source>
</reference>
<dbReference type="SMART" id="SM00066">
    <property type="entry name" value="GAL4"/>
    <property type="match status" value="1"/>
</dbReference>
<dbReference type="PANTHER" id="PTHR37534:SF25">
    <property type="entry name" value="ZN(II)2CYS6 TRANSCRIPTION FACTOR (EUROFUNG)"/>
    <property type="match status" value="1"/>
</dbReference>
<dbReference type="GO" id="GO:0008270">
    <property type="term" value="F:zinc ion binding"/>
    <property type="evidence" value="ECO:0007669"/>
    <property type="project" value="InterPro"/>
</dbReference>
<evidence type="ECO:0000313" key="5">
    <source>
        <dbReference type="Proteomes" id="UP000244855"/>
    </source>
</evidence>
<feature type="region of interest" description="Disordered" evidence="2">
    <location>
        <begin position="110"/>
        <end position="129"/>
    </location>
</feature>
<keyword evidence="1" id="KW-0539">Nucleus</keyword>